<dbReference type="Gene3D" id="1.10.3470.10">
    <property type="entry name" value="ABC transporter involved in vitamin B12 uptake, BtuC"/>
    <property type="match status" value="1"/>
</dbReference>
<feature type="transmembrane region" description="Helical" evidence="8">
    <location>
        <begin position="300"/>
        <end position="321"/>
    </location>
</feature>
<feature type="transmembrane region" description="Helical" evidence="8">
    <location>
        <begin position="174"/>
        <end position="198"/>
    </location>
</feature>
<dbReference type="EMBL" id="JABVEC010000022">
    <property type="protein sequence ID" value="MBC6468895.1"/>
    <property type="molecule type" value="Genomic_DNA"/>
</dbReference>
<evidence type="ECO:0000256" key="7">
    <source>
        <dbReference type="ARBA" id="ARBA00023136"/>
    </source>
</evidence>
<reference evidence="9 10" key="1">
    <citation type="submission" date="2020-06" db="EMBL/GenBank/DDBJ databases">
        <title>Actinomadura xiongansis sp. nov., isolated from soil of Baiyangdian.</title>
        <authorList>
            <person name="Zhang X."/>
        </authorList>
    </citation>
    <scope>NUCLEOTIDE SEQUENCE [LARGE SCALE GENOMIC DNA]</scope>
    <source>
        <strain evidence="9 10">HBUM206468</strain>
    </source>
</reference>
<feature type="transmembrane region" description="Helical" evidence="8">
    <location>
        <begin position="328"/>
        <end position="349"/>
    </location>
</feature>
<feature type="transmembrane region" description="Helical" evidence="8">
    <location>
        <begin position="87"/>
        <end position="105"/>
    </location>
</feature>
<protein>
    <submittedName>
        <fullName evidence="9">Iron chelate uptake ABC transporter family permease subunit</fullName>
    </submittedName>
</protein>
<evidence type="ECO:0000256" key="6">
    <source>
        <dbReference type="ARBA" id="ARBA00022989"/>
    </source>
</evidence>
<dbReference type="Proteomes" id="UP000805614">
    <property type="component" value="Unassembled WGS sequence"/>
</dbReference>
<dbReference type="CDD" id="cd06550">
    <property type="entry name" value="TM_ABC_iron-siderophores_like"/>
    <property type="match status" value="1"/>
</dbReference>
<dbReference type="InterPro" id="IPR000522">
    <property type="entry name" value="ABC_transptr_permease_BtuC"/>
</dbReference>
<keyword evidence="7 8" id="KW-0472">Membrane</keyword>
<keyword evidence="3" id="KW-0813">Transport</keyword>
<sequence>MTHTAVKAPDGLRPPGRALVRRGTLSVLLHRRSALVAAALTLVLAVAVVAAICVGERTLSPVEVLKVAFGHPSPDRLTIELLRLPRAAVGVVVGFAFGVAGALIQTVGRNPLASPDVIGVSQGAAALTVGLLVFGAISSPFAIPLVSVTGGMLTAAFVYVVAWRRGLHAQRFVLIGIGISIALGSLTHLFLIGADIFQALHAKVWLTGSLKGRGWDEVKPVLVVLLAAVPCLLWASRAQRGLSLDDSTAVALGNRLDRQRLGLAALGVVLASVATGAAGSVNFVALVAPQVAARLTRDAHIPLLSAGLAGAVIVVVADIVARVALAPIQLPVGVITAMIGAPYLMWLLIRARAERPS</sequence>
<evidence type="ECO:0000256" key="4">
    <source>
        <dbReference type="ARBA" id="ARBA00022475"/>
    </source>
</evidence>
<feature type="transmembrane region" description="Helical" evidence="8">
    <location>
        <begin position="34"/>
        <end position="52"/>
    </location>
</feature>
<feature type="transmembrane region" description="Helical" evidence="8">
    <location>
        <begin position="117"/>
        <end position="137"/>
    </location>
</feature>
<dbReference type="PANTHER" id="PTHR30472">
    <property type="entry name" value="FERRIC ENTEROBACTIN TRANSPORT SYSTEM PERMEASE PROTEIN"/>
    <property type="match status" value="1"/>
</dbReference>
<comment type="caution">
    <text evidence="9">The sequence shown here is derived from an EMBL/GenBank/DDBJ whole genome shotgun (WGS) entry which is preliminary data.</text>
</comment>
<evidence type="ECO:0000256" key="3">
    <source>
        <dbReference type="ARBA" id="ARBA00022448"/>
    </source>
</evidence>
<organism evidence="9 10">
    <name type="scientific">Actinomadura alba</name>
    <dbReference type="NCBI Taxonomy" id="406431"/>
    <lineage>
        <taxon>Bacteria</taxon>
        <taxon>Bacillati</taxon>
        <taxon>Actinomycetota</taxon>
        <taxon>Actinomycetes</taxon>
        <taxon>Streptosporangiales</taxon>
        <taxon>Thermomonosporaceae</taxon>
        <taxon>Actinomadura</taxon>
    </lineage>
</organism>
<dbReference type="PANTHER" id="PTHR30472:SF24">
    <property type="entry name" value="FERRIC ENTEROBACTIN TRANSPORT SYSTEM PERMEASE PROTEIN FEPG"/>
    <property type="match status" value="1"/>
</dbReference>
<keyword evidence="5 8" id="KW-0812">Transmembrane</keyword>
<evidence type="ECO:0000313" key="10">
    <source>
        <dbReference type="Proteomes" id="UP000805614"/>
    </source>
</evidence>
<feature type="transmembrane region" description="Helical" evidence="8">
    <location>
        <begin position="263"/>
        <end position="288"/>
    </location>
</feature>
<comment type="subcellular location">
    <subcellularLocation>
        <location evidence="1">Cell membrane</location>
        <topology evidence="1">Multi-pass membrane protein</topology>
    </subcellularLocation>
</comment>
<evidence type="ECO:0000256" key="8">
    <source>
        <dbReference type="SAM" id="Phobius"/>
    </source>
</evidence>
<accession>A0ABR7LWQ5</accession>
<comment type="similarity">
    <text evidence="2">Belongs to the binding-protein-dependent transport system permease family. FecCD subfamily.</text>
</comment>
<dbReference type="Pfam" id="PF01032">
    <property type="entry name" value="FecCD"/>
    <property type="match status" value="1"/>
</dbReference>
<evidence type="ECO:0000313" key="9">
    <source>
        <dbReference type="EMBL" id="MBC6468895.1"/>
    </source>
</evidence>
<evidence type="ECO:0000256" key="1">
    <source>
        <dbReference type="ARBA" id="ARBA00004651"/>
    </source>
</evidence>
<dbReference type="SUPFAM" id="SSF81345">
    <property type="entry name" value="ABC transporter involved in vitamin B12 uptake, BtuC"/>
    <property type="match status" value="1"/>
</dbReference>
<feature type="transmembrane region" description="Helical" evidence="8">
    <location>
        <begin position="143"/>
        <end position="162"/>
    </location>
</feature>
<keyword evidence="4" id="KW-1003">Cell membrane</keyword>
<dbReference type="InterPro" id="IPR037294">
    <property type="entry name" value="ABC_BtuC-like"/>
</dbReference>
<keyword evidence="6 8" id="KW-1133">Transmembrane helix</keyword>
<dbReference type="RefSeq" id="WP_187245946.1">
    <property type="nucleotide sequence ID" value="NZ_BAAAOK010000001.1"/>
</dbReference>
<evidence type="ECO:0000256" key="2">
    <source>
        <dbReference type="ARBA" id="ARBA00007935"/>
    </source>
</evidence>
<gene>
    <name evidence="9" type="ORF">HKK74_25875</name>
</gene>
<evidence type="ECO:0000256" key="5">
    <source>
        <dbReference type="ARBA" id="ARBA00022692"/>
    </source>
</evidence>
<proteinExistence type="inferred from homology"/>
<name>A0ABR7LWQ5_9ACTN</name>
<keyword evidence="10" id="KW-1185">Reference proteome</keyword>